<reference evidence="6" key="1">
    <citation type="submission" date="2023-02" db="EMBL/GenBank/DDBJ databases">
        <title>Nocardiopsis ansamitocini NBRC 112285.</title>
        <authorList>
            <person name="Ichikawa N."/>
            <person name="Sato H."/>
            <person name="Tonouchi N."/>
        </authorList>
    </citation>
    <scope>NUCLEOTIDE SEQUENCE</scope>
    <source>
        <strain evidence="6">NBRC 112285</strain>
    </source>
</reference>
<keyword evidence="2" id="KW-0489">Methyltransferase</keyword>
<keyword evidence="5" id="KW-0443">Lipid metabolism</keyword>
<evidence type="ECO:0000256" key="4">
    <source>
        <dbReference type="ARBA" id="ARBA00022691"/>
    </source>
</evidence>
<evidence type="ECO:0000256" key="1">
    <source>
        <dbReference type="ARBA" id="ARBA00010815"/>
    </source>
</evidence>
<name>A0A9W6UJX1_9ACTN</name>
<keyword evidence="7" id="KW-1185">Reference proteome</keyword>
<sequence length="437" mass="47895">MTPHAPIRPEGTGPRGVAHFIEPLARAYFNGVLPVRLRAWDGSEAGPADAPVLVLRDRAALRRVIASPGELGFARAYISGDLDVEGDLADGFRRLWASVREHGTRRLTPLEAASAVRVALAVGAVGTPPPVPVSEARLSGGVNTPDRDAAAISHHYDLSNDLYALFMDDSMAYSCAYWTSDDPGYTLADAQNDKLDLVCRKLGLGPGTHLLDVGCGWGSLTLRAAEHWGARVTAVTLSAEQLEHVRKQVAQRGLTDLVEVRRQDYRDIDDGPFDAVSAIEMGEHVGKRNYPVFAQRLYALVRPQGRVLVQQMSRRRGDYPGGGPFIESYIAPDMHMRPLGETVALIEEAGLEVRDVHGLREHYVRTVDAWYATFEERYAEVVALVGEEMARVWRLYLVGGGLAFEENRMGVDQILAVRPTGDGRSGLPALRDFTPVR</sequence>
<dbReference type="InterPro" id="IPR029063">
    <property type="entry name" value="SAM-dependent_MTases_sf"/>
</dbReference>
<dbReference type="CDD" id="cd02440">
    <property type="entry name" value="AdoMet_MTases"/>
    <property type="match status" value="1"/>
</dbReference>
<organism evidence="6 7">
    <name type="scientific">Nocardiopsis ansamitocini</name>
    <dbReference type="NCBI Taxonomy" id="1670832"/>
    <lineage>
        <taxon>Bacteria</taxon>
        <taxon>Bacillati</taxon>
        <taxon>Actinomycetota</taxon>
        <taxon>Actinomycetes</taxon>
        <taxon>Streptosporangiales</taxon>
        <taxon>Nocardiopsidaceae</taxon>
        <taxon>Nocardiopsis</taxon>
    </lineage>
</organism>
<dbReference type="PANTHER" id="PTHR43667">
    <property type="entry name" value="CYCLOPROPANE-FATTY-ACYL-PHOSPHOLIPID SYNTHASE"/>
    <property type="match status" value="1"/>
</dbReference>
<evidence type="ECO:0000256" key="3">
    <source>
        <dbReference type="ARBA" id="ARBA00022679"/>
    </source>
</evidence>
<comment type="caution">
    <text evidence="6">The sequence shown here is derived from an EMBL/GenBank/DDBJ whole genome shotgun (WGS) entry which is preliminary data.</text>
</comment>
<accession>A0A9W6UJX1</accession>
<protein>
    <submittedName>
        <fullName evidence="6">Cyclopropane-fatty-acyl-phospholipid synthase</fullName>
    </submittedName>
</protein>
<dbReference type="GO" id="GO:0008168">
    <property type="term" value="F:methyltransferase activity"/>
    <property type="evidence" value="ECO:0007669"/>
    <property type="project" value="UniProtKB-KW"/>
</dbReference>
<gene>
    <name evidence="6" type="primary">cfa</name>
    <name evidence="6" type="ORF">Nans01_28510</name>
</gene>
<dbReference type="PANTHER" id="PTHR43667:SF1">
    <property type="entry name" value="CYCLOPROPANE-FATTY-ACYL-PHOSPHOLIPID SYNTHASE"/>
    <property type="match status" value="1"/>
</dbReference>
<dbReference type="PIRSF" id="PIRSF003085">
    <property type="entry name" value="CMAS"/>
    <property type="match status" value="1"/>
</dbReference>
<dbReference type="Gene3D" id="3.40.50.150">
    <property type="entry name" value="Vaccinia Virus protein VP39"/>
    <property type="match status" value="1"/>
</dbReference>
<evidence type="ECO:0000313" key="6">
    <source>
        <dbReference type="EMBL" id="GLU48500.1"/>
    </source>
</evidence>
<dbReference type="EMBL" id="BSQG01000004">
    <property type="protein sequence ID" value="GLU48500.1"/>
    <property type="molecule type" value="Genomic_DNA"/>
</dbReference>
<proteinExistence type="inferred from homology"/>
<dbReference type="Pfam" id="PF02353">
    <property type="entry name" value="CMAS"/>
    <property type="match status" value="1"/>
</dbReference>
<dbReference type="GO" id="GO:0008610">
    <property type="term" value="P:lipid biosynthetic process"/>
    <property type="evidence" value="ECO:0007669"/>
    <property type="project" value="InterPro"/>
</dbReference>
<keyword evidence="4" id="KW-0949">S-adenosyl-L-methionine</keyword>
<evidence type="ECO:0000313" key="7">
    <source>
        <dbReference type="Proteomes" id="UP001165092"/>
    </source>
</evidence>
<evidence type="ECO:0000256" key="2">
    <source>
        <dbReference type="ARBA" id="ARBA00022603"/>
    </source>
</evidence>
<evidence type="ECO:0000256" key="5">
    <source>
        <dbReference type="ARBA" id="ARBA00023098"/>
    </source>
</evidence>
<dbReference type="GO" id="GO:0032259">
    <property type="term" value="P:methylation"/>
    <property type="evidence" value="ECO:0007669"/>
    <property type="project" value="UniProtKB-KW"/>
</dbReference>
<dbReference type="InterPro" id="IPR003333">
    <property type="entry name" value="CMAS"/>
</dbReference>
<comment type="similarity">
    <text evidence="1">Belongs to the CFA/CMAS family.</text>
</comment>
<dbReference type="AlphaFoldDB" id="A0A9W6UJX1"/>
<keyword evidence="3" id="KW-0808">Transferase</keyword>
<dbReference type="SUPFAM" id="SSF53335">
    <property type="entry name" value="S-adenosyl-L-methionine-dependent methyltransferases"/>
    <property type="match status" value="1"/>
</dbReference>
<dbReference type="RefSeq" id="WP_285759976.1">
    <property type="nucleotide sequence ID" value="NZ_BSQG01000004.1"/>
</dbReference>
<dbReference type="InterPro" id="IPR050723">
    <property type="entry name" value="CFA/CMAS"/>
</dbReference>
<dbReference type="Proteomes" id="UP001165092">
    <property type="component" value="Unassembled WGS sequence"/>
</dbReference>